<accession>A0ABW8TSP9</accession>
<comment type="caution">
    <text evidence="1">The sequence shown here is derived from an EMBL/GenBank/DDBJ whole genome shotgun (WGS) entry which is preliminary data.</text>
</comment>
<dbReference type="Proteomes" id="UP001623661">
    <property type="component" value="Unassembled WGS sequence"/>
</dbReference>
<name>A0ABW8TSP9_9CLOT</name>
<reference evidence="1 2" key="1">
    <citation type="submission" date="2024-11" db="EMBL/GenBank/DDBJ databases">
        <authorList>
            <person name="Heng Y.C."/>
            <person name="Lim A.C.H."/>
            <person name="Lee J.K.Y."/>
            <person name="Kittelmann S."/>
        </authorList>
    </citation>
    <scope>NUCLEOTIDE SEQUENCE [LARGE SCALE GENOMIC DNA]</scope>
    <source>
        <strain evidence="1 2">WILCCON 0202</strain>
    </source>
</reference>
<evidence type="ECO:0000313" key="2">
    <source>
        <dbReference type="Proteomes" id="UP001623661"/>
    </source>
</evidence>
<protein>
    <submittedName>
        <fullName evidence="1">Uncharacterized protein</fullName>
    </submittedName>
</protein>
<gene>
    <name evidence="1" type="ORF">ACJDUH_05565</name>
</gene>
<evidence type="ECO:0000313" key="1">
    <source>
        <dbReference type="EMBL" id="MFL0267566.1"/>
    </source>
</evidence>
<proteinExistence type="predicted"/>
<keyword evidence="2" id="KW-1185">Reference proteome</keyword>
<organism evidence="1 2">
    <name type="scientific">Candidatus Clostridium radicumherbarum</name>
    <dbReference type="NCBI Taxonomy" id="3381662"/>
    <lineage>
        <taxon>Bacteria</taxon>
        <taxon>Bacillati</taxon>
        <taxon>Bacillota</taxon>
        <taxon>Clostridia</taxon>
        <taxon>Eubacteriales</taxon>
        <taxon>Clostridiaceae</taxon>
        <taxon>Clostridium</taxon>
    </lineage>
</organism>
<dbReference type="EMBL" id="JBJHZY010000001">
    <property type="protein sequence ID" value="MFL0267566.1"/>
    <property type="molecule type" value="Genomic_DNA"/>
</dbReference>
<sequence>MENRAKNKVSQLSFKAVCDTLFFYDIIGQAVLRNYIVVQKRV</sequence>